<reference evidence="8 9" key="1">
    <citation type="submission" date="2016-02" db="EMBL/GenBank/DDBJ databases">
        <title>WGS assembly of Manihot esculenta.</title>
        <authorList>
            <person name="Bredeson J.V."/>
            <person name="Prochnik S.E."/>
            <person name="Lyons J.B."/>
            <person name="Schmutz J."/>
            <person name="Grimwood J."/>
            <person name="Vrebalov J."/>
            <person name="Bart R.S."/>
            <person name="Amuge T."/>
            <person name="Ferguson M.E."/>
            <person name="Green R."/>
            <person name="Putnam N."/>
            <person name="Stites J."/>
            <person name="Rounsley S."/>
            <person name="Rokhsar D.S."/>
        </authorList>
    </citation>
    <scope>NUCLEOTIDE SEQUENCE [LARGE SCALE GENOMIC DNA]</scope>
    <source>
        <strain evidence="9">cv. AM560-2</strain>
        <tissue evidence="8">Leaf</tissue>
    </source>
</reference>
<sequence>MEESQGRGLRCDLPDSAFPHNTGRLNLHGYGNGISGLPGLKKRGHGHGSRSWIKIDQNGDSKILELDKATIMKHCSLPARDLRLLDPLFIYPSTILGREKAIVVSLEQIRCIITADEVILMNSLDGCVVQYESEFCKRLQTNKDQAEDLPFEFRALELALELTCMSLDAQVKELEIEIYPVLDELASSINTLNLERVRRLKGQLLTLTQRVQKVRDEIEHLMDDDGDMAEMYLTEKRERAEAYALGDSYFQNNISGETRAVSKSAPVSPVRSFSGVQQLQRTFSSIVTSSKHGSLTSSSTNEENVDQLEMLLEAYFVVIDNTLSKLFSLKEYIDDTEDLINIKLGNVQNQLIQFELLLTAATFVATIFAVVTGIFGMNFAASIFDCPSTFNWVLIITGIACVFLYFSFLIYFRHKKVFPL</sequence>
<dbReference type="Proteomes" id="UP000091857">
    <property type="component" value="Chromosome 1"/>
</dbReference>
<protein>
    <recommendedName>
        <fullName evidence="6">Magnesium transporter</fullName>
    </recommendedName>
</protein>
<dbReference type="GO" id="GO:0015095">
    <property type="term" value="F:magnesium ion transmembrane transporter activity"/>
    <property type="evidence" value="ECO:0000318"/>
    <property type="project" value="GO_Central"/>
</dbReference>
<dbReference type="AlphaFoldDB" id="A0A251LZG0"/>
<keyword evidence="4 6" id="KW-1133">Transmembrane helix</keyword>
<dbReference type="Gramene" id="Manes.01G027400.7.v8.1">
    <property type="protein sequence ID" value="Manes.01G027400.7.v8.1.CDS"/>
    <property type="gene ID" value="Manes.01G027400.v8.1"/>
</dbReference>
<dbReference type="Gramene" id="Manes.01G027400.15.v8.1">
    <property type="protein sequence ID" value="Manes.01G027400.15.v8.1.CDS"/>
    <property type="gene ID" value="Manes.01G027400.v8.1"/>
</dbReference>
<feature type="transmembrane region" description="Helical" evidence="6">
    <location>
        <begin position="356"/>
        <end position="384"/>
    </location>
</feature>
<organism evidence="8 9">
    <name type="scientific">Manihot esculenta</name>
    <name type="common">Cassava</name>
    <name type="synonym">Jatropha manihot</name>
    <dbReference type="NCBI Taxonomy" id="3983"/>
    <lineage>
        <taxon>Eukaryota</taxon>
        <taxon>Viridiplantae</taxon>
        <taxon>Streptophyta</taxon>
        <taxon>Embryophyta</taxon>
        <taxon>Tracheophyta</taxon>
        <taxon>Spermatophyta</taxon>
        <taxon>Magnoliopsida</taxon>
        <taxon>eudicotyledons</taxon>
        <taxon>Gunneridae</taxon>
        <taxon>Pentapetalae</taxon>
        <taxon>rosids</taxon>
        <taxon>fabids</taxon>
        <taxon>Malpighiales</taxon>
        <taxon>Euphorbiaceae</taxon>
        <taxon>Crotonoideae</taxon>
        <taxon>Manihoteae</taxon>
        <taxon>Manihot</taxon>
    </lineage>
</organism>
<dbReference type="STRING" id="3983.A0A251LZG0"/>
<keyword evidence="7" id="KW-0175">Coiled coil</keyword>
<dbReference type="Gene3D" id="1.20.58.340">
    <property type="entry name" value="Magnesium transport protein CorA, transmembrane region"/>
    <property type="match status" value="2"/>
</dbReference>
<dbReference type="EMBL" id="CM004387">
    <property type="protein sequence ID" value="OAY59369.1"/>
    <property type="molecule type" value="Genomic_DNA"/>
</dbReference>
<dbReference type="EMBL" id="CM004387">
    <property type="protein sequence ID" value="OAY59370.1"/>
    <property type="molecule type" value="Genomic_DNA"/>
</dbReference>
<dbReference type="GO" id="GO:0016020">
    <property type="term" value="C:membrane"/>
    <property type="evidence" value="ECO:0007669"/>
    <property type="project" value="UniProtKB-SubCell"/>
</dbReference>
<evidence type="ECO:0000256" key="7">
    <source>
        <dbReference type="SAM" id="Coils"/>
    </source>
</evidence>
<dbReference type="FunFam" id="2.40.128.330:FF:000001">
    <property type="entry name" value="Magnesium transporter MRS2-1"/>
    <property type="match status" value="1"/>
</dbReference>
<evidence type="ECO:0000256" key="6">
    <source>
        <dbReference type="RuleBase" id="RU366041"/>
    </source>
</evidence>
<dbReference type="InterPro" id="IPR045863">
    <property type="entry name" value="CorA_TM1_TM2"/>
</dbReference>
<evidence type="ECO:0000256" key="3">
    <source>
        <dbReference type="ARBA" id="ARBA00022692"/>
    </source>
</evidence>
<evidence type="ECO:0000256" key="5">
    <source>
        <dbReference type="ARBA" id="ARBA00023136"/>
    </source>
</evidence>
<dbReference type="Gramene" id="Manes.01G027400.11.v8.1">
    <property type="protein sequence ID" value="Manes.01G027400.11.v8.1.CDS"/>
    <property type="gene ID" value="Manes.01G027400.v8.1"/>
</dbReference>
<dbReference type="OMA" id="FDYPSGF"/>
<name>A0A251LZG0_MANES</name>
<evidence type="ECO:0000313" key="9">
    <source>
        <dbReference type="Proteomes" id="UP000091857"/>
    </source>
</evidence>
<dbReference type="Gramene" id="Manes.01G027400.5.v8.1">
    <property type="protein sequence ID" value="Manes.01G027400.5.v8.1.CDS"/>
    <property type="gene ID" value="Manes.01G027400.v8.1"/>
</dbReference>
<dbReference type="Gramene" id="Manes.01G027400.12.v8.1">
    <property type="protein sequence ID" value="Manes.01G027400.12.v8.1.CDS"/>
    <property type="gene ID" value="Manes.01G027400.v8.1"/>
</dbReference>
<gene>
    <name evidence="8" type="ORF">MANES_01G027400</name>
</gene>
<proteinExistence type="inferred from homology"/>
<accession>A0A251LZG0</accession>
<keyword evidence="6" id="KW-0406">Ion transport</keyword>
<dbReference type="PANTHER" id="PTHR13890">
    <property type="entry name" value="RNA SPLICING PROTEIN MRS2, MITOCHONDRIAL"/>
    <property type="match status" value="1"/>
</dbReference>
<feature type="coiled-coil region" evidence="7">
    <location>
        <begin position="197"/>
        <end position="224"/>
    </location>
</feature>
<dbReference type="GO" id="GO:0015693">
    <property type="term" value="P:magnesium ion transport"/>
    <property type="evidence" value="ECO:0000318"/>
    <property type="project" value="GO_Central"/>
</dbReference>
<dbReference type="SUPFAM" id="SSF144083">
    <property type="entry name" value="Magnesium transport protein CorA, transmembrane region"/>
    <property type="match status" value="1"/>
</dbReference>
<dbReference type="Gramene" id="Manes.01G027400.13.v8.1">
    <property type="protein sequence ID" value="Manes.01G027400.13.v8.1.CDS"/>
    <property type="gene ID" value="Manes.01G027400.v8.1"/>
</dbReference>
<evidence type="ECO:0000256" key="4">
    <source>
        <dbReference type="ARBA" id="ARBA00022989"/>
    </source>
</evidence>
<keyword evidence="9" id="KW-1185">Reference proteome</keyword>
<keyword evidence="3 6" id="KW-0812">Transmembrane</keyword>
<dbReference type="InterPro" id="IPR039204">
    <property type="entry name" value="MRS2-like"/>
</dbReference>
<feature type="transmembrane region" description="Helical" evidence="6">
    <location>
        <begin position="390"/>
        <end position="412"/>
    </location>
</feature>
<keyword evidence="6" id="KW-0460">Magnesium</keyword>
<evidence type="ECO:0000313" key="8">
    <source>
        <dbReference type="EMBL" id="OAY59369.1"/>
    </source>
</evidence>
<evidence type="ECO:0000256" key="2">
    <source>
        <dbReference type="ARBA" id="ARBA00007535"/>
    </source>
</evidence>
<comment type="similarity">
    <text evidence="2 6">Belongs to the CorA metal ion transporter (MIT) (TC 1.A.35.5) family.</text>
</comment>
<evidence type="ECO:0000256" key="1">
    <source>
        <dbReference type="ARBA" id="ARBA00004141"/>
    </source>
</evidence>
<dbReference type="CDD" id="cd12823">
    <property type="entry name" value="Mrs2_Mfm1p-like"/>
    <property type="match status" value="1"/>
</dbReference>
<dbReference type="Gene3D" id="2.40.128.330">
    <property type="match status" value="1"/>
</dbReference>
<dbReference type="PANTHER" id="PTHR13890:SF39">
    <property type="entry name" value="MAGNESIUM TRANSPORTER MRS2-5"/>
    <property type="match status" value="1"/>
</dbReference>
<dbReference type="Gramene" id="Manes.01G027400.6.v8.1">
    <property type="protein sequence ID" value="Manes.01G027400.6.v8.1.CDS"/>
    <property type="gene ID" value="Manes.01G027400.v8.1"/>
</dbReference>
<dbReference type="Gramene" id="Manes.01G027400.14.v8.1">
    <property type="protein sequence ID" value="Manes.01G027400.14.v8.1.CDS"/>
    <property type="gene ID" value="Manes.01G027400.v8.1"/>
</dbReference>
<dbReference type="Pfam" id="PF22099">
    <property type="entry name" value="MRS2-like"/>
    <property type="match status" value="1"/>
</dbReference>
<keyword evidence="6" id="KW-0813">Transport</keyword>
<comment type="subcellular location">
    <subcellularLocation>
        <location evidence="1 6">Membrane</location>
        <topology evidence="1 6">Multi-pass membrane protein</topology>
    </subcellularLocation>
</comment>
<dbReference type="OrthoDB" id="10251508at2759"/>
<dbReference type="SMR" id="A0A251LZG0"/>
<dbReference type="EMBL" id="CM004387">
    <property type="protein sequence ID" value="OAY59368.1"/>
    <property type="molecule type" value="Genomic_DNA"/>
</dbReference>
<comment type="function">
    <text evidence="6">Magnesium transporter that may mediate the influx of magnesium.</text>
</comment>
<keyword evidence="5 6" id="KW-0472">Membrane</keyword>
<dbReference type="Gramene" id="Manes.01G027400.8.v8.1">
    <property type="protein sequence ID" value="Manes.01G027400.8.v8.1.CDS"/>
    <property type="gene ID" value="Manes.01G027400.v8.1"/>
</dbReference>